<feature type="transmembrane region" description="Helical" evidence="5">
    <location>
        <begin position="134"/>
        <end position="154"/>
    </location>
</feature>
<sequence>MRRTGSEPLRAARLLALLAPAVLLAGAYIGQYAFGLFPCEMCWWQRYPHFVALALAVLSFVLPSRVLVVLAGVAIAASGAIGAFHAGVEYGWWEGVTACTASPLSAGGDPLAAILAAPVVRCDVAPWSLFGISLAGWNFLFSCAAALAIFILLGRGRKIT</sequence>
<dbReference type="InterPro" id="IPR023380">
    <property type="entry name" value="DsbB-like_sf"/>
</dbReference>
<dbReference type="EMBL" id="JBFNXR010000021">
    <property type="protein sequence ID" value="MEW9854840.1"/>
    <property type="molecule type" value="Genomic_DNA"/>
</dbReference>
<keyword evidence="4 5" id="KW-0472">Membrane</keyword>
<name>A0ABV3RBE2_9SPHN</name>
<proteinExistence type="predicted"/>
<dbReference type="PIRSF" id="PIRSF033913">
    <property type="entry name" value="S-S_format_DsbB"/>
    <property type="match status" value="1"/>
</dbReference>
<evidence type="ECO:0000256" key="3">
    <source>
        <dbReference type="ARBA" id="ARBA00022989"/>
    </source>
</evidence>
<evidence type="ECO:0000256" key="1">
    <source>
        <dbReference type="ARBA" id="ARBA00004141"/>
    </source>
</evidence>
<accession>A0ABV3RBE2</accession>
<feature type="transmembrane region" description="Helical" evidence="5">
    <location>
        <begin position="67"/>
        <end position="88"/>
    </location>
</feature>
<dbReference type="RefSeq" id="WP_367771477.1">
    <property type="nucleotide sequence ID" value="NZ_JBFNXR010000021.1"/>
</dbReference>
<evidence type="ECO:0000313" key="6">
    <source>
        <dbReference type="EMBL" id="MEW9854840.1"/>
    </source>
</evidence>
<keyword evidence="7" id="KW-1185">Reference proteome</keyword>
<dbReference type="Gene3D" id="1.20.1550.10">
    <property type="entry name" value="DsbB-like"/>
    <property type="match status" value="1"/>
</dbReference>
<evidence type="ECO:0000256" key="2">
    <source>
        <dbReference type="ARBA" id="ARBA00022692"/>
    </source>
</evidence>
<keyword evidence="3 5" id="KW-1133">Transmembrane helix</keyword>
<dbReference type="InterPro" id="IPR024199">
    <property type="entry name" value="Uncharacterised_DsbB"/>
</dbReference>
<evidence type="ECO:0000256" key="4">
    <source>
        <dbReference type="ARBA" id="ARBA00023136"/>
    </source>
</evidence>
<evidence type="ECO:0000313" key="7">
    <source>
        <dbReference type="Proteomes" id="UP001556118"/>
    </source>
</evidence>
<comment type="caution">
    <text evidence="6">The sequence shown here is derived from an EMBL/GenBank/DDBJ whole genome shotgun (WGS) entry which is preliminary data.</text>
</comment>
<feature type="transmembrane region" description="Helical" evidence="5">
    <location>
        <begin position="12"/>
        <end position="34"/>
    </location>
</feature>
<keyword evidence="2 5" id="KW-0812">Transmembrane</keyword>
<evidence type="ECO:0000256" key="5">
    <source>
        <dbReference type="SAM" id="Phobius"/>
    </source>
</evidence>
<protein>
    <submittedName>
        <fullName evidence="6">Disulfide bond formation protein B</fullName>
    </submittedName>
</protein>
<reference evidence="6 7" key="1">
    <citation type="submission" date="2024-06" db="EMBL/GenBank/DDBJ databases">
        <title>Novosphingobium rhizovicinus M1R2S20.</title>
        <authorList>
            <person name="Sun J.-Q."/>
        </authorList>
    </citation>
    <scope>NUCLEOTIDE SEQUENCE [LARGE SCALE GENOMIC DNA]</scope>
    <source>
        <strain evidence="6 7">M1R2S20</strain>
    </source>
</reference>
<dbReference type="Proteomes" id="UP001556118">
    <property type="component" value="Unassembled WGS sequence"/>
</dbReference>
<dbReference type="InterPro" id="IPR003752">
    <property type="entry name" value="DiS_bond_form_DsbB/BdbC"/>
</dbReference>
<comment type="subcellular location">
    <subcellularLocation>
        <location evidence="1">Membrane</location>
        <topology evidence="1">Multi-pass membrane protein</topology>
    </subcellularLocation>
</comment>
<gene>
    <name evidence="6" type="ORF">ABUH87_06565</name>
</gene>
<dbReference type="SUPFAM" id="SSF158442">
    <property type="entry name" value="DsbB-like"/>
    <property type="match status" value="1"/>
</dbReference>
<organism evidence="6 7">
    <name type="scientific">Novosphingobium rhizovicinum</name>
    <dbReference type="NCBI Taxonomy" id="3228928"/>
    <lineage>
        <taxon>Bacteria</taxon>
        <taxon>Pseudomonadati</taxon>
        <taxon>Pseudomonadota</taxon>
        <taxon>Alphaproteobacteria</taxon>
        <taxon>Sphingomonadales</taxon>
        <taxon>Sphingomonadaceae</taxon>
        <taxon>Novosphingobium</taxon>
    </lineage>
</organism>
<feature type="transmembrane region" description="Helical" evidence="5">
    <location>
        <begin position="46"/>
        <end position="62"/>
    </location>
</feature>
<dbReference type="Pfam" id="PF02600">
    <property type="entry name" value="DsbB"/>
    <property type="match status" value="1"/>
</dbReference>